<feature type="region of interest" description="Disordered" evidence="13">
    <location>
        <begin position="181"/>
        <end position="209"/>
    </location>
</feature>
<dbReference type="GO" id="GO:0009055">
    <property type="term" value="F:electron transfer activity"/>
    <property type="evidence" value="ECO:0007669"/>
    <property type="project" value="InterPro"/>
</dbReference>
<keyword evidence="7" id="KW-0479">Metal-binding</keyword>
<comment type="caution">
    <text evidence="16">The sequence shown here is derived from an EMBL/GenBank/DDBJ whole genome shotgun (WGS) entry which is preliminary data.</text>
</comment>
<evidence type="ECO:0000256" key="1">
    <source>
        <dbReference type="ARBA" id="ARBA00001970"/>
    </source>
</evidence>
<evidence type="ECO:0000256" key="3">
    <source>
        <dbReference type="ARBA" id="ARBA00022448"/>
    </source>
</evidence>
<dbReference type="Proteomes" id="UP000275012">
    <property type="component" value="Unassembled WGS sequence"/>
</dbReference>
<feature type="domain" description="Cytochrome b561 bacterial/Ni-hydrogenase" evidence="15">
    <location>
        <begin position="8"/>
        <end position="174"/>
    </location>
</feature>
<dbReference type="OrthoDB" id="1247465at2"/>
<keyword evidence="8" id="KW-0249">Electron transport</keyword>
<dbReference type="InterPro" id="IPR016174">
    <property type="entry name" value="Di-haem_cyt_TM"/>
</dbReference>
<feature type="transmembrane region" description="Helical" evidence="14">
    <location>
        <begin position="14"/>
        <end position="37"/>
    </location>
</feature>
<feature type="transmembrane region" description="Helical" evidence="14">
    <location>
        <begin position="142"/>
        <end position="163"/>
    </location>
</feature>
<evidence type="ECO:0000256" key="5">
    <source>
        <dbReference type="ARBA" id="ARBA00022617"/>
    </source>
</evidence>
<evidence type="ECO:0000256" key="4">
    <source>
        <dbReference type="ARBA" id="ARBA00022475"/>
    </source>
</evidence>
<proteinExistence type="inferred from homology"/>
<dbReference type="Gene3D" id="1.20.950.20">
    <property type="entry name" value="Transmembrane di-heme cytochromes, Chain C"/>
    <property type="match status" value="1"/>
</dbReference>
<keyword evidence="6 14" id="KW-0812">Transmembrane</keyword>
<dbReference type="Pfam" id="PF01292">
    <property type="entry name" value="Ni_hydr_CYTB"/>
    <property type="match status" value="1"/>
</dbReference>
<keyword evidence="9 14" id="KW-1133">Transmembrane helix</keyword>
<evidence type="ECO:0000256" key="9">
    <source>
        <dbReference type="ARBA" id="ARBA00022989"/>
    </source>
</evidence>
<dbReference type="PANTHER" id="PTHR30529:SF6">
    <property type="entry name" value="BLL0291 PROTEIN"/>
    <property type="match status" value="1"/>
</dbReference>
<protein>
    <submittedName>
        <fullName evidence="16">Cytochrome b</fullName>
    </submittedName>
</protein>
<reference evidence="16 17" key="1">
    <citation type="submission" date="2018-10" db="EMBL/GenBank/DDBJ databases">
        <title>Proposal of Lysobacter pythonis sp. nov. isolated from royal pythons (Python regius).</title>
        <authorList>
            <person name="Hans-Juergen B."/>
            <person name="Huptas C."/>
            <person name="Sandra B."/>
            <person name="Igor L."/>
            <person name="Joachim S."/>
            <person name="Siegfried S."/>
            <person name="Mareike W."/>
            <person name="Peter K."/>
        </authorList>
    </citation>
    <scope>NUCLEOTIDE SEQUENCE [LARGE SCALE GENOMIC DNA]</scope>
    <source>
        <strain evidence="16 17">4284/11</strain>
    </source>
</reference>
<keyword evidence="5" id="KW-0349">Heme</keyword>
<dbReference type="GO" id="GO:0005886">
    <property type="term" value="C:plasma membrane"/>
    <property type="evidence" value="ECO:0007669"/>
    <property type="project" value="UniProtKB-SubCell"/>
</dbReference>
<comment type="similarity">
    <text evidence="12">Belongs to the cytochrome b561 family.</text>
</comment>
<evidence type="ECO:0000256" key="7">
    <source>
        <dbReference type="ARBA" id="ARBA00022723"/>
    </source>
</evidence>
<dbReference type="InterPro" id="IPR011577">
    <property type="entry name" value="Cyt_b561_bac/Ni-Hgenase"/>
</dbReference>
<dbReference type="InterPro" id="IPR052168">
    <property type="entry name" value="Cytochrome_b561_oxidase"/>
</dbReference>
<keyword evidence="3" id="KW-0813">Transport</keyword>
<sequence>MNAAPGMFKPFARLLHWLMAPLILAMLYIGVGMVASLPHRDTLLALHRPLGIAILLLALLRLAYRWRHPPPALPADLPRWQRFAAHASHWLLYALMLAMPLIGWATLSAGGYPVELFAGLVLPPLLPHDAALYAGLRALHGVLGYLFFAMLLLHAAAALSHAWMHGDGVFSSMTWRRHDARRAHERTGEVEPEPPPGIVPDETEPVRPV</sequence>
<keyword evidence="11 14" id="KW-0472">Membrane</keyword>
<keyword evidence="17" id="KW-1185">Reference proteome</keyword>
<evidence type="ECO:0000256" key="14">
    <source>
        <dbReference type="SAM" id="Phobius"/>
    </source>
</evidence>
<feature type="transmembrane region" description="Helical" evidence="14">
    <location>
        <begin position="87"/>
        <end position="107"/>
    </location>
</feature>
<keyword evidence="4" id="KW-1003">Cell membrane</keyword>
<evidence type="ECO:0000313" key="17">
    <source>
        <dbReference type="Proteomes" id="UP000275012"/>
    </source>
</evidence>
<evidence type="ECO:0000256" key="10">
    <source>
        <dbReference type="ARBA" id="ARBA00023004"/>
    </source>
</evidence>
<evidence type="ECO:0000313" key="16">
    <source>
        <dbReference type="EMBL" id="RMH94138.1"/>
    </source>
</evidence>
<comment type="subcellular location">
    <subcellularLocation>
        <location evidence="2">Cell membrane</location>
        <topology evidence="2">Multi-pass membrane protein</topology>
    </subcellularLocation>
</comment>
<evidence type="ECO:0000259" key="15">
    <source>
        <dbReference type="Pfam" id="PF01292"/>
    </source>
</evidence>
<dbReference type="GO" id="GO:0022904">
    <property type="term" value="P:respiratory electron transport chain"/>
    <property type="evidence" value="ECO:0007669"/>
    <property type="project" value="InterPro"/>
</dbReference>
<evidence type="ECO:0000256" key="2">
    <source>
        <dbReference type="ARBA" id="ARBA00004651"/>
    </source>
</evidence>
<dbReference type="RefSeq" id="WP_122100660.1">
    <property type="nucleotide sequence ID" value="NZ_RFLY01000003.1"/>
</dbReference>
<comment type="cofactor">
    <cofactor evidence="1">
        <name>heme b</name>
        <dbReference type="ChEBI" id="CHEBI:60344"/>
    </cofactor>
</comment>
<dbReference type="PANTHER" id="PTHR30529">
    <property type="entry name" value="CYTOCHROME B561"/>
    <property type="match status" value="1"/>
</dbReference>
<dbReference type="SUPFAM" id="SSF81342">
    <property type="entry name" value="Transmembrane di-heme cytochromes"/>
    <property type="match status" value="1"/>
</dbReference>
<dbReference type="GO" id="GO:0020037">
    <property type="term" value="F:heme binding"/>
    <property type="evidence" value="ECO:0007669"/>
    <property type="project" value="TreeGrafter"/>
</dbReference>
<evidence type="ECO:0000256" key="11">
    <source>
        <dbReference type="ARBA" id="ARBA00023136"/>
    </source>
</evidence>
<evidence type="ECO:0000256" key="6">
    <source>
        <dbReference type="ARBA" id="ARBA00022692"/>
    </source>
</evidence>
<evidence type="ECO:0000256" key="8">
    <source>
        <dbReference type="ARBA" id="ARBA00022982"/>
    </source>
</evidence>
<dbReference type="AlphaFoldDB" id="A0A3M2HYK7"/>
<feature type="transmembrane region" description="Helical" evidence="14">
    <location>
        <begin position="49"/>
        <end position="67"/>
    </location>
</feature>
<evidence type="ECO:0000256" key="12">
    <source>
        <dbReference type="ARBA" id="ARBA00037975"/>
    </source>
</evidence>
<dbReference type="EMBL" id="RFLY01000003">
    <property type="protein sequence ID" value="RMH94138.1"/>
    <property type="molecule type" value="Genomic_DNA"/>
</dbReference>
<dbReference type="GO" id="GO:0046872">
    <property type="term" value="F:metal ion binding"/>
    <property type="evidence" value="ECO:0007669"/>
    <property type="project" value="UniProtKB-KW"/>
</dbReference>
<accession>A0A3M2HYK7</accession>
<evidence type="ECO:0000256" key="13">
    <source>
        <dbReference type="SAM" id="MobiDB-lite"/>
    </source>
</evidence>
<gene>
    <name evidence="16" type="ORF">EBB59_02955</name>
</gene>
<name>A0A3M2HYK7_9GAMM</name>
<organism evidence="16 17">
    <name type="scientific">Solilutibacter pythonis</name>
    <dbReference type="NCBI Taxonomy" id="2483112"/>
    <lineage>
        <taxon>Bacteria</taxon>
        <taxon>Pseudomonadati</taxon>
        <taxon>Pseudomonadota</taxon>
        <taxon>Gammaproteobacteria</taxon>
        <taxon>Lysobacterales</taxon>
        <taxon>Lysobacteraceae</taxon>
        <taxon>Solilutibacter</taxon>
    </lineage>
</organism>
<keyword evidence="10" id="KW-0408">Iron</keyword>